<dbReference type="Proteomes" id="UP001163321">
    <property type="component" value="Chromosome 4"/>
</dbReference>
<protein>
    <submittedName>
        <fullName evidence="1">Uncharacterized protein</fullName>
    </submittedName>
</protein>
<keyword evidence="2" id="KW-1185">Reference proteome</keyword>
<organism evidence="1 2">
    <name type="scientific">Peronosclerospora sorghi</name>
    <dbReference type="NCBI Taxonomy" id="230839"/>
    <lineage>
        <taxon>Eukaryota</taxon>
        <taxon>Sar</taxon>
        <taxon>Stramenopiles</taxon>
        <taxon>Oomycota</taxon>
        <taxon>Peronosporomycetes</taxon>
        <taxon>Peronosporales</taxon>
        <taxon>Peronosporaceae</taxon>
        <taxon>Peronosclerospora</taxon>
    </lineage>
</organism>
<evidence type="ECO:0000313" key="2">
    <source>
        <dbReference type="Proteomes" id="UP001163321"/>
    </source>
</evidence>
<name>A0ACC0W629_9STRA</name>
<sequence length="296" mass="33009">MGETPSTSATSEANSNTPCLQSDLVPFGYQLKHLFSQFTLVSIQETKFSSSDAVCRVTHFSKVCDSKSISFWSHPTTTEFSDTRGRDGVGLLLSGKHPFQTVADVTHQYVTFSSSTLLSYLYLVIQARADDINLYVHVVYAPVQVADQKDFFNELPTRFPDDCHHLVMGDFDVPMDPILDEVKAYMHDIGRAEFIAWQLRLGITDAWRNWWSDKREFTGPGRKNCGGVKLEIGYICIDSLTTTIVSSLPTYGGVPRGPPFEIWSDRPLLADDRSSSRDTWSDSLKTISPCVSIGVG</sequence>
<dbReference type="EMBL" id="CM047583">
    <property type="protein sequence ID" value="KAI9913413.1"/>
    <property type="molecule type" value="Genomic_DNA"/>
</dbReference>
<reference evidence="1 2" key="1">
    <citation type="journal article" date="2022" name="bioRxiv">
        <title>The genome of the oomycete Peronosclerospora sorghi, a cosmopolitan pathogen of maize and sorghum, is inflated with dispersed pseudogenes.</title>
        <authorList>
            <person name="Fletcher K."/>
            <person name="Martin F."/>
            <person name="Isakeit T."/>
            <person name="Cavanaugh K."/>
            <person name="Magill C."/>
            <person name="Michelmore R."/>
        </authorList>
    </citation>
    <scope>NUCLEOTIDE SEQUENCE [LARGE SCALE GENOMIC DNA]</scope>
    <source>
        <strain evidence="1">P6</strain>
    </source>
</reference>
<accession>A0ACC0W629</accession>
<evidence type="ECO:0000313" key="1">
    <source>
        <dbReference type="EMBL" id="KAI9913413.1"/>
    </source>
</evidence>
<comment type="caution">
    <text evidence="1">The sequence shown here is derived from an EMBL/GenBank/DDBJ whole genome shotgun (WGS) entry which is preliminary data.</text>
</comment>
<proteinExistence type="predicted"/>
<gene>
    <name evidence="1" type="ORF">PsorP6_005813</name>
</gene>